<organism evidence="4 5">
    <name type="scientific">Janibacter melonis</name>
    <dbReference type="NCBI Taxonomy" id="262209"/>
    <lineage>
        <taxon>Bacteria</taxon>
        <taxon>Bacillati</taxon>
        <taxon>Actinomycetota</taxon>
        <taxon>Actinomycetes</taxon>
        <taxon>Micrococcales</taxon>
        <taxon>Intrasporangiaceae</taxon>
        <taxon>Janibacter</taxon>
    </lineage>
</organism>
<gene>
    <name evidence="4" type="ORF">AWH69_04025</name>
</gene>
<dbReference type="Pfam" id="PF08666">
    <property type="entry name" value="SAF"/>
    <property type="match status" value="1"/>
</dbReference>
<dbReference type="AlphaFoldDB" id="A0A176QGY6"/>
<comment type="caution">
    <text evidence="4">The sequence shown here is derived from an EMBL/GenBank/DDBJ whole genome shotgun (WGS) entry which is preliminary data.</text>
</comment>
<proteinExistence type="predicted"/>
<feature type="transmembrane region" description="Helical" evidence="2">
    <location>
        <begin position="34"/>
        <end position="54"/>
    </location>
</feature>
<evidence type="ECO:0000259" key="3">
    <source>
        <dbReference type="SMART" id="SM00858"/>
    </source>
</evidence>
<keyword evidence="2" id="KW-0812">Transmembrane</keyword>
<feature type="compositionally biased region" description="Basic and acidic residues" evidence="1">
    <location>
        <begin position="262"/>
        <end position="278"/>
    </location>
</feature>
<dbReference type="InterPro" id="IPR013974">
    <property type="entry name" value="SAF"/>
</dbReference>
<dbReference type="SMART" id="SM00858">
    <property type="entry name" value="SAF"/>
    <property type="match status" value="1"/>
</dbReference>
<evidence type="ECO:0000313" key="4">
    <source>
        <dbReference type="EMBL" id="OAB88942.1"/>
    </source>
</evidence>
<evidence type="ECO:0000313" key="5">
    <source>
        <dbReference type="Proteomes" id="UP000076976"/>
    </source>
</evidence>
<keyword evidence="5" id="KW-1185">Reference proteome</keyword>
<dbReference type="STRING" id="262209.AWH69_04025"/>
<accession>A0A176QGY6</accession>
<feature type="compositionally biased region" description="Low complexity" evidence="1">
    <location>
        <begin position="230"/>
        <end position="261"/>
    </location>
</feature>
<dbReference type="RefSeq" id="WP_068271793.1">
    <property type="nucleotide sequence ID" value="NZ_LQZG01000001.1"/>
</dbReference>
<keyword evidence="2" id="KW-1133">Transmembrane helix</keyword>
<evidence type="ECO:0000256" key="2">
    <source>
        <dbReference type="SAM" id="Phobius"/>
    </source>
</evidence>
<dbReference type="CDD" id="cd11614">
    <property type="entry name" value="SAF_CpaB_FlgA_like"/>
    <property type="match status" value="1"/>
</dbReference>
<feature type="domain" description="SAF" evidence="3">
    <location>
        <begin position="61"/>
        <end position="124"/>
    </location>
</feature>
<sequence>MSTPTEQIPPEQTRSTRRDGDVAAAPPKLRRRPMLIAVSIVLTAVGALLAAYLLTEIAGTNEVVAVREGVSRGEQITADDLVMANVSYDSAVRPLPWSDARSLEGMYAQYDMAPGSIVTRESVIEELDVPQDQSVVGLYFEPGRMPSDILRNGDVVRVVASGEDPTKPPTSYPGYVMSTRPATDGRGTIVDVRVQASQAPQVAAASGTGLVSLVLDARDRGEQDASPAGPSSTVESSASPTSTAESSASPTSSRTSSSSTSKTEDAAPRRTESTRSRS</sequence>
<feature type="compositionally biased region" description="Polar residues" evidence="1">
    <location>
        <begin position="1"/>
        <end position="13"/>
    </location>
</feature>
<feature type="region of interest" description="Disordered" evidence="1">
    <location>
        <begin position="220"/>
        <end position="278"/>
    </location>
</feature>
<dbReference type="EMBL" id="LQZG01000001">
    <property type="protein sequence ID" value="OAB88942.1"/>
    <property type="molecule type" value="Genomic_DNA"/>
</dbReference>
<dbReference type="Proteomes" id="UP000076976">
    <property type="component" value="Unassembled WGS sequence"/>
</dbReference>
<keyword evidence="2" id="KW-0472">Membrane</keyword>
<reference evidence="4 5" key="1">
    <citation type="submission" date="2016-01" db="EMBL/GenBank/DDBJ databases">
        <title>Janibacter melonis strain CD11_4 genome sequencing and assembly.</title>
        <authorList>
            <person name="Nair G.R."/>
            <person name="Kaur G."/>
            <person name="Chander A.M."/>
            <person name="Mayilraj S."/>
        </authorList>
    </citation>
    <scope>NUCLEOTIDE SEQUENCE [LARGE SCALE GENOMIC DNA]</scope>
    <source>
        <strain evidence="4 5">CD11-4</strain>
    </source>
</reference>
<protein>
    <recommendedName>
        <fullName evidence="3">SAF domain-containing protein</fullName>
    </recommendedName>
</protein>
<evidence type="ECO:0000256" key="1">
    <source>
        <dbReference type="SAM" id="MobiDB-lite"/>
    </source>
</evidence>
<feature type="region of interest" description="Disordered" evidence="1">
    <location>
        <begin position="1"/>
        <end position="25"/>
    </location>
</feature>
<name>A0A176QGY6_9MICO</name>